<proteinExistence type="predicted"/>
<dbReference type="InterPro" id="IPR011528">
    <property type="entry name" value="NERD"/>
</dbReference>
<feature type="domain" description="NERD" evidence="2">
    <location>
        <begin position="28"/>
        <end position="99"/>
    </location>
</feature>
<sequence length="222" mass="24379">MSNGIYGRAATGLQDTSWAVNENVAKIGAKGEQKTEALLNGFAMKAAVLHDLRIPIPGFKANIDHAIVSGRSVLLIDSKMWKPGFYWSMLGYRRGWEKTPHVGKSQEYVSKAMNTFLNGTGARVLTPRLVVWSSRDNQPVSTWMLTVPGAEVVNGLRIVPVVKSFVRGGSADPAIVRRLQELLVKAPRAAKQTAHWSDTDQFKAPPPRPARVDVYADNDPFA</sequence>
<organism evidence="3 4">
    <name type="scientific">Arthrobacter terrae</name>
    <dbReference type="NCBI Taxonomy" id="2935737"/>
    <lineage>
        <taxon>Bacteria</taxon>
        <taxon>Bacillati</taxon>
        <taxon>Actinomycetota</taxon>
        <taxon>Actinomycetes</taxon>
        <taxon>Micrococcales</taxon>
        <taxon>Micrococcaceae</taxon>
        <taxon>Arthrobacter</taxon>
    </lineage>
</organism>
<evidence type="ECO:0000313" key="3">
    <source>
        <dbReference type="EMBL" id="MBG0738813.1"/>
    </source>
</evidence>
<evidence type="ECO:0000259" key="2">
    <source>
        <dbReference type="Pfam" id="PF08378"/>
    </source>
</evidence>
<keyword evidence="4" id="KW-1185">Reference proteome</keyword>
<dbReference type="EMBL" id="JADNYM010000005">
    <property type="protein sequence ID" value="MBG0738813.1"/>
    <property type="molecule type" value="Genomic_DNA"/>
</dbReference>
<dbReference type="Pfam" id="PF08378">
    <property type="entry name" value="NERD"/>
    <property type="match status" value="1"/>
</dbReference>
<comment type="caution">
    <text evidence="3">The sequence shown here is derived from an EMBL/GenBank/DDBJ whole genome shotgun (WGS) entry which is preliminary data.</text>
</comment>
<protein>
    <submittedName>
        <fullName evidence="3">NERD domain-containing protein</fullName>
    </submittedName>
</protein>
<evidence type="ECO:0000313" key="4">
    <source>
        <dbReference type="Proteomes" id="UP000655366"/>
    </source>
</evidence>
<reference evidence="3 4" key="1">
    <citation type="submission" date="2020-11" db="EMBL/GenBank/DDBJ databases">
        <title>Arthrobacter antarcticus sp. nov., isolated from Antarctic Soil.</title>
        <authorList>
            <person name="Li J."/>
        </authorList>
    </citation>
    <scope>NUCLEOTIDE SEQUENCE [LARGE SCALE GENOMIC DNA]</scope>
    <source>
        <strain evidence="3 4">Z1-20</strain>
    </source>
</reference>
<dbReference type="AlphaFoldDB" id="A0A931CI93"/>
<accession>A0A931CI93</accession>
<gene>
    <name evidence="3" type="ORF">IV500_05185</name>
</gene>
<evidence type="ECO:0000256" key="1">
    <source>
        <dbReference type="SAM" id="MobiDB-lite"/>
    </source>
</evidence>
<feature type="region of interest" description="Disordered" evidence="1">
    <location>
        <begin position="194"/>
        <end position="222"/>
    </location>
</feature>
<dbReference type="Proteomes" id="UP000655366">
    <property type="component" value="Unassembled WGS sequence"/>
</dbReference>
<name>A0A931CI93_9MICC</name>
<dbReference type="RefSeq" id="WP_196395748.1">
    <property type="nucleotide sequence ID" value="NZ_JADNYM010000005.1"/>
</dbReference>